<gene>
    <name evidence="1" type="ORF">SteCoe_13829</name>
</gene>
<reference evidence="1 2" key="1">
    <citation type="submission" date="2016-11" db="EMBL/GenBank/DDBJ databases">
        <title>The macronuclear genome of Stentor coeruleus: a giant cell with tiny introns.</title>
        <authorList>
            <person name="Slabodnick M."/>
            <person name="Ruby J.G."/>
            <person name="Reiff S.B."/>
            <person name="Swart E.C."/>
            <person name="Gosai S."/>
            <person name="Prabakaran S."/>
            <person name="Witkowska E."/>
            <person name="Larue G.E."/>
            <person name="Fisher S."/>
            <person name="Freeman R.M."/>
            <person name="Gunawardena J."/>
            <person name="Chu W."/>
            <person name="Stover N.A."/>
            <person name="Gregory B.D."/>
            <person name="Nowacki M."/>
            <person name="Derisi J."/>
            <person name="Roy S.W."/>
            <person name="Marshall W.F."/>
            <person name="Sood P."/>
        </authorList>
    </citation>
    <scope>NUCLEOTIDE SEQUENCE [LARGE SCALE GENOMIC DNA]</scope>
    <source>
        <strain evidence="1">WM001</strain>
    </source>
</reference>
<proteinExistence type="predicted"/>
<accession>A0A1R2C7J3</accession>
<comment type="caution">
    <text evidence="1">The sequence shown here is derived from an EMBL/GenBank/DDBJ whole genome shotgun (WGS) entry which is preliminary data.</text>
</comment>
<evidence type="ECO:0000313" key="2">
    <source>
        <dbReference type="Proteomes" id="UP000187209"/>
    </source>
</evidence>
<dbReference type="EMBL" id="MPUH01000252">
    <property type="protein sequence ID" value="OMJ84992.1"/>
    <property type="molecule type" value="Genomic_DNA"/>
</dbReference>
<evidence type="ECO:0000313" key="1">
    <source>
        <dbReference type="EMBL" id="OMJ84992.1"/>
    </source>
</evidence>
<dbReference type="AlphaFoldDB" id="A0A1R2C7J3"/>
<keyword evidence="2" id="KW-1185">Reference proteome</keyword>
<protein>
    <submittedName>
        <fullName evidence="1">Uncharacterized protein</fullName>
    </submittedName>
</protein>
<organism evidence="1 2">
    <name type="scientific">Stentor coeruleus</name>
    <dbReference type="NCBI Taxonomy" id="5963"/>
    <lineage>
        <taxon>Eukaryota</taxon>
        <taxon>Sar</taxon>
        <taxon>Alveolata</taxon>
        <taxon>Ciliophora</taxon>
        <taxon>Postciliodesmatophora</taxon>
        <taxon>Heterotrichea</taxon>
        <taxon>Heterotrichida</taxon>
        <taxon>Stentoridae</taxon>
        <taxon>Stentor</taxon>
    </lineage>
</organism>
<name>A0A1R2C7J3_9CILI</name>
<dbReference type="Proteomes" id="UP000187209">
    <property type="component" value="Unassembled WGS sequence"/>
</dbReference>
<sequence length="103" mass="11877">MKKSTVYKITKESDLSSAKTLEKLIDDQYEILKSAIIQKQPTLKEESSDAQYLNLILENLERIKDLEAGFQVQVIDSHKEIWDAIDSRKLPQPRNITLSIPFT</sequence>